<dbReference type="NCBIfam" id="NF002320">
    <property type="entry name" value="PRK01259.1"/>
    <property type="match status" value="1"/>
</dbReference>
<dbReference type="PROSITE" id="PS00114">
    <property type="entry name" value="PRPP_SYNTHASE"/>
    <property type="match status" value="1"/>
</dbReference>
<keyword evidence="6" id="KW-0545">Nucleotide biosynthesis</keyword>
<evidence type="ECO:0000256" key="10">
    <source>
        <dbReference type="ARBA" id="ARBA00022842"/>
    </source>
</evidence>
<dbReference type="InterPro" id="IPR005946">
    <property type="entry name" value="Rib-P_diPkinase"/>
</dbReference>
<dbReference type="GO" id="GO:0000287">
    <property type="term" value="F:magnesium ion binding"/>
    <property type="evidence" value="ECO:0007669"/>
    <property type="project" value="InterPro"/>
</dbReference>
<dbReference type="InterPro" id="IPR000842">
    <property type="entry name" value="PRib_PP_synth_CS"/>
</dbReference>
<dbReference type="NCBIfam" id="TIGR01251">
    <property type="entry name" value="ribP_PPkin"/>
    <property type="match status" value="1"/>
</dbReference>
<dbReference type="InterPro" id="IPR029099">
    <property type="entry name" value="Pribosyltran_N"/>
</dbReference>
<evidence type="ECO:0000256" key="2">
    <source>
        <dbReference type="ARBA" id="ARBA00004996"/>
    </source>
</evidence>
<evidence type="ECO:0000256" key="4">
    <source>
        <dbReference type="ARBA" id="ARBA00022679"/>
    </source>
</evidence>
<evidence type="ECO:0000256" key="11">
    <source>
        <dbReference type="ARBA" id="ARBA00049535"/>
    </source>
</evidence>
<dbReference type="PANTHER" id="PTHR10210:SF41">
    <property type="entry name" value="RIBOSE-PHOSPHATE PYROPHOSPHOKINASE 1, CHLOROPLASTIC"/>
    <property type="match status" value="1"/>
</dbReference>
<keyword evidence="7" id="KW-0547">Nucleotide-binding</keyword>
<keyword evidence="9" id="KW-0067">ATP-binding</keyword>
<dbReference type="EMBL" id="VSSQ01000051">
    <property type="protein sequence ID" value="MPL70137.1"/>
    <property type="molecule type" value="Genomic_DNA"/>
</dbReference>
<protein>
    <recommendedName>
        <fullName evidence="3">ribose-phosphate diphosphokinase</fullName>
        <ecNumber evidence="3">2.7.6.1</ecNumber>
    </recommendedName>
</protein>
<reference evidence="13" key="1">
    <citation type="submission" date="2019-08" db="EMBL/GenBank/DDBJ databases">
        <authorList>
            <person name="Kucharzyk K."/>
            <person name="Murdoch R.W."/>
            <person name="Higgins S."/>
            <person name="Loffler F."/>
        </authorList>
    </citation>
    <scope>NUCLEOTIDE SEQUENCE</scope>
</reference>
<evidence type="ECO:0000256" key="5">
    <source>
        <dbReference type="ARBA" id="ARBA00022723"/>
    </source>
</evidence>
<dbReference type="InterPro" id="IPR000836">
    <property type="entry name" value="PRTase_dom"/>
</dbReference>
<dbReference type="Pfam" id="PF13793">
    <property type="entry name" value="Pribosyltran_N"/>
    <property type="match status" value="1"/>
</dbReference>
<comment type="caution">
    <text evidence="13">The sequence shown here is derived from an EMBL/GenBank/DDBJ whole genome shotgun (WGS) entry which is preliminary data.</text>
</comment>
<dbReference type="GO" id="GO:0004749">
    <property type="term" value="F:ribose phosphate diphosphokinase activity"/>
    <property type="evidence" value="ECO:0007669"/>
    <property type="project" value="UniProtKB-EC"/>
</dbReference>
<dbReference type="GO" id="GO:0002189">
    <property type="term" value="C:ribose phosphate diphosphokinase complex"/>
    <property type="evidence" value="ECO:0007669"/>
    <property type="project" value="TreeGrafter"/>
</dbReference>
<dbReference type="GO" id="GO:0009156">
    <property type="term" value="P:ribonucleoside monophosphate biosynthetic process"/>
    <property type="evidence" value="ECO:0007669"/>
    <property type="project" value="InterPro"/>
</dbReference>
<dbReference type="AlphaFoldDB" id="A0A644TUI4"/>
<dbReference type="GO" id="GO:0005524">
    <property type="term" value="F:ATP binding"/>
    <property type="evidence" value="ECO:0007669"/>
    <property type="project" value="UniProtKB-KW"/>
</dbReference>
<keyword evidence="4 13" id="KW-0808">Transferase</keyword>
<evidence type="ECO:0000256" key="7">
    <source>
        <dbReference type="ARBA" id="ARBA00022741"/>
    </source>
</evidence>
<keyword evidence="8 13" id="KW-0418">Kinase</keyword>
<dbReference type="GO" id="GO:0016301">
    <property type="term" value="F:kinase activity"/>
    <property type="evidence" value="ECO:0007669"/>
    <property type="project" value="UniProtKB-KW"/>
</dbReference>
<dbReference type="SUPFAM" id="SSF53271">
    <property type="entry name" value="PRTase-like"/>
    <property type="match status" value="1"/>
</dbReference>
<dbReference type="PANTHER" id="PTHR10210">
    <property type="entry name" value="RIBOSE-PHOSPHATE DIPHOSPHOKINASE FAMILY MEMBER"/>
    <property type="match status" value="1"/>
</dbReference>
<evidence type="ECO:0000313" key="13">
    <source>
        <dbReference type="EMBL" id="MPL70137.1"/>
    </source>
</evidence>
<dbReference type="GO" id="GO:0006015">
    <property type="term" value="P:5-phosphoribose 1-diphosphate biosynthetic process"/>
    <property type="evidence" value="ECO:0007669"/>
    <property type="project" value="TreeGrafter"/>
</dbReference>
<dbReference type="EC" id="2.7.6.1" evidence="3"/>
<gene>
    <name evidence="13" type="primary">prs_6</name>
    <name evidence="13" type="ORF">SDC9_15889</name>
</gene>
<keyword evidence="5" id="KW-0479">Metal-binding</keyword>
<accession>A0A644TUI4</accession>
<keyword evidence="10" id="KW-0460">Magnesium</keyword>
<evidence type="ECO:0000256" key="8">
    <source>
        <dbReference type="ARBA" id="ARBA00022777"/>
    </source>
</evidence>
<evidence type="ECO:0000256" key="3">
    <source>
        <dbReference type="ARBA" id="ARBA00013247"/>
    </source>
</evidence>
<sequence>MQTDKPKDSVAIFTGRATSYLAKDIANIYGKPIGDSQVLQYADGEFQPSFEENIRGRDVFIIQSTFAPADNLMELLMYVDAAKRASAKRIIAVIPYFGFARQDRKDKPRVPITAKLVADILTAVGVTRVITIDLHADQIQGFFNVPVDHLYASSIFIPYLRGLASESFNLDDVLFASPDVGGTKRASEYAKKLGCGFVMCYKQRNKPNEIGTMQLIGDVSGKHVILVDDIVDTGNTLCKAAEVIKTKGAKSVRAMITHPVLSGDAVEKIENSQMEELIVTDTIPLKQISSKIRALSVAPIFAEAIRRVEFNESIADFYEMAISKKGLTIKF</sequence>
<dbReference type="Gene3D" id="3.40.50.2020">
    <property type="match status" value="2"/>
</dbReference>
<dbReference type="CDD" id="cd06223">
    <property type="entry name" value="PRTases_typeI"/>
    <property type="match status" value="1"/>
</dbReference>
<evidence type="ECO:0000256" key="6">
    <source>
        <dbReference type="ARBA" id="ARBA00022727"/>
    </source>
</evidence>
<comment type="cofactor">
    <cofactor evidence="1">
        <name>Mg(2+)</name>
        <dbReference type="ChEBI" id="CHEBI:18420"/>
    </cofactor>
</comment>
<evidence type="ECO:0000259" key="12">
    <source>
        <dbReference type="Pfam" id="PF13793"/>
    </source>
</evidence>
<comment type="pathway">
    <text evidence="2">Metabolic intermediate biosynthesis; 5-phospho-alpha-D-ribose 1-diphosphate biosynthesis; 5-phospho-alpha-D-ribose 1-diphosphate from D-ribose 5-phosphate (route I): step 1/1.</text>
</comment>
<dbReference type="InterPro" id="IPR029057">
    <property type="entry name" value="PRTase-like"/>
</dbReference>
<dbReference type="SMART" id="SM01400">
    <property type="entry name" value="Pribosyltran_N"/>
    <property type="match status" value="1"/>
</dbReference>
<evidence type="ECO:0000256" key="9">
    <source>
        <dbReference type="ARBA" id="ARBA00022840"/>
    </source>
</evidence>
<evidence type="ECO:0000256" key="1">
    <source>
        <dbReference type="ARBA" id="ARBA00001946"/>
    </source>
</evidence>
<name>A0A644TUI4_9ZZZZ</name>
<feature type="domain" description="Ribose-phosphate pyrophosphokinase N-terminal" evidence="12">
    <location>
        <begin position="11"/>
        <end position="125"/>
    </location>
</feature>
<comment type="catalytic activity">
    <reaction evidence="11">
        <text>D-ribose 5-phosphate + ATP = 5-phospho-alpha-D-ribose 1-diphosphate + AMP + H(+)</text>
        <dbReference type="Rhea" id="RHEA:15609"/>
        <dbReference type="ChEBI" id="CHEBI:15378"/>
        <dbReference type="ChEBI" id="CHEBI:30616"/>
        <dbReference type="ChEBI" id="CHEBI:58017"/>
        <dbReference type="ChEBI" id="CHEBI:78346"/>
        <dbReference type="ChEBI" id="CHEBI:456215"/>
        <dbReference type="EC" id="2.7.6.1"/>
    </reaction>
</comment>
<dbReference type="GO" id="GO:0006164">
    <property type="term" value="P:purine nucleotide biosynthetic process"/>
    <property type="evidence" value="ECO:0007669"/>
    <property type="project" value="TreeGrafter"/>
</dbReference>
<dbReference type="FunFam" id="3.40.50.2020:FF:000001">
    <property type="entry name" value="Ribose-phosphate pyrophosphokinase"/>
    <property type="match status" value="1"/>
</dbReference>
<dbReference type="Pfam" id="PF14572">
    <property type="entry name" value="Pribosyl_synth"/>
    <property type="match status" value="1"/>
</dbReference>
<organism evidence="13">
    <name type="scientific">bioreactor metagenome</name>
    <dbReference type="NCBI Taxonomy" id="1076179"/>
    <lineage>
        <taxon>unclassified sequences</taxon>
        <taxon>metagenomes</taxon>
        <taxon>ecological metagenomes</taxon>
    </lineage>
</organism>
<dbReference type="FunFam" id="3.40.50.2020:FF:000002">
    <property type="entry name" value="Ribose-phosphate pyrophosphokinase"/>
    <property type="match status" value="1"/>
</dbReference>
<proteinExistence type="predicted"/>
<dbReference type="GO" id="GO:0005737">
    <property type="term" value="C:cytoplasm"/>
    <property type="evidence" value="ECO:0007669"/>
    <property type="project" value="TreeGrafter"/>
</dbReference>